<dbReference type="GeneID" id="116211586"/>
<dbReference type="Gene3D" id="1.20.120.980">
    <property type="entry name" value="Serine carboxypeptidase S28, SKS domain"/>
    <property type="match status" value="1"/>
</dbReference>
<dbReference type="PANTHER" id="PTHR11010:SF96">
    <property type="entry name" value="LYSOSOMAL PRO-X CARBOXYPEPTIDASE-LIKE ISOFORM X1"/>
    <property type="match status" value="1"/>
</dbReference>
<keyword evidence="3 6" id="KW-0732">Signal</keyword>
<comment type="similarity">
    <text evidence="1">Belongs to the peptidase S28 family.</text>
</comment>
<reference evidence="8" key="2">
    <citation type="submission" date="2025-08" db="UniProtKB">
        <authorList>
            <consortium name="RefSeq"/>
        </authorList>
    </citation>
    <scope>IDENTIFICATION</scope>
    <source>
        <tissue evidence="8">Leaf</tissue>
    </source>
</reference>
<keyword evidence="7" id="KW-1185">Reference proteome</keyword>
<dbReference type="InterPro" id="IPR029058">
    <property type="entry name" value="AB_hydrolase_fold"/>
</dbReference>
<evidence type="ECO:0000256" key="1">
    <source>
        <dbReference type="ARBA" id="ARBA00011079"/>
    </source>
</evidence>
<reference evidence="7" key="1">
    <citation type="journal article" date="2020" name="Plant Biotechnol. J.">
        <title>The pomegranate (Punica granatum L.) draft genome dissects genetic divergence between soft- and hard-seeded cultivars.</title>
        <authorList>
            <person name="Luo X."/>
            <person name="Li H."/>
            <person name="Wu Z."/>
            <person name="Yao W."/>
            <person name="Zhao P."/>
            <person name="Cao D."/>
            <person name="Yu H."/>
            <person name="Li K."/>
            <person name="Poudel K."/>
            <person name="Zhao D."/>
            <person name="Zhang F."/>
            <person name="Xia X."/>
            <person name="Chen L."/>
            <person name="Wang Q."/>
            <person name="Jing D."/>
            <person name="Cao S."/>
        </authorList>
    </citation>
    <scope>NUCLEOTIDE SEQUENCE [LARGE SCALE GENOMIC DNA]</scope>
    <source>
        <strain evidence="7">cv. Tunisia</strain>
    </source>
</reference>
<keyword evidence="2" id="KW-0645">Protease</keyword>
<dbReference type="Pfam" id="PF05577">
    <property type="entry name" value="Peptidase_S28"/>
    <property type="match status" value="1"/>
</dbReference>
<proteinExistence type="inferred from homology"/>
<evidence type="ECO:0000256" key="2">
    <source>
        <dbReference type="ARBA" id="ARBA00022670"/>
    </source>
</evidence>
<organism evidence="7 8">
    <name type="scientific">Punica granatum</name>
    <name type="common">Pomegranate</name>
    <dbReference type="NCBI Taxonomy" id="22663"/>
    <lineage>
        <taxon>Eukaryota</taxon>
        <taxon>Viridiplantae</taxon>
        <taxon>Streptophyta</taxon>
        <taxon>Embryophyta</taxon>
        <taxon>Tracheophyta</taxon>
        <taxon>Spermatophyta</taxon>
        <taxon>Magnoliopsida</taxon>
        <taxon>eudicotyledons</taxon>
        <taxon>Gunneridae</taxon>
        <taxon>Pentapetalae</taxon>
        <taxon>rosids</taxon>
        <taxon>malvids</taxon>
        <taxon>Myrtales</taxon>
        <taxon>Lythraceae</taxon>
        <taxon>Punica</taxon>
    </lineage>
</organism>
<feature type="signal peptide" evidence="6">
    <location>
        <begin position="1"/>
        <end position="24"/>
    </location>
</feature>
<dbReference type="InterPro" id="IPR042269">
    <property type="entry name" value="Ser_carbopepase_S28_SKS"/>
</dbReference>
<protein>
    <submittedName>
        <fullName evidence="8">Lysosomal Pro-X carboxypeptidase-like</fullName>
    </submittedName>
</protein>
<evidence type="ECO:0000256" key="3">
    <source>
        <dbReference type="ARBA" id="ARBA00022729"/>
    </source>
</evidence>
<evidence type="ECO:0000313" key="8">
    <source>
        <dbReference type="RefSeq" id="XP_031401895.1"/>
    </source>
</evidence>
<dbReference type="Gene3D" id="3.40.50.1820">
    <property type="entry name" value="alpha/beta hydrolase"/>
    <property type="match status" value="1"/>
</dbReference>
<evidence type="ECO:0000256" key="5">
    <source>
        <dbReference type="ARBA" id="ARBA00023180"/>
    </source>
</evidence>
<sequence>MSSTYGLFCPLLLSLLLFSSSASALTSHLNRIPRLRIARDSFLQDSGSAVSESVLNESQTFFFDQTLDHFNYRPESYVTFKHKYVINFKYWGGANSSAPIFAFLGGEEPLAQDIPVVGFLTDNAPRFKALILYIEHRFYGESIPFGLSLEEALNNSNIRGHFNSAQTLVDYAEVIIHVKRMLNAQKSPVIVMGGSYGGMLAAWFRLKYPHIALGAFASSAPILLPVNFTPHYGYYTIVSKGFRETSETCYETIKRSWSEIDRVASKQHGLQYLSETFNTCEPLSNASELKDYLISMYAAAAQYNDPFTTPVAKLCDAVNSNGSSSILNKIFAGVVASKRNSTNSSCYDITPPRNASQTTLGWPWQTCSDLIITLARNNKTMFQPDKDTLHSYIEYCKSSYGVAPRPNWISTYYGGQDIKLILQRFGSNIIFSNGLKDPYSNGGVLANISDTIVTIYTVKGSHCLDITAASKKDPDWLVKQREAEVETMERWIHVYHDDLKKLRDS</sequence>
<accession>A0A6P8E2Z9</accession>
<dbReference type="InterPro" id="IPR008758">
    <property type="entry name" value="Peptidase_S28"/>
</dbReference>
<evidence type="ECO:0000256" key="4">
    <source>
        <dbReference type="ARBA" id="ARBA00022801"/>
    </source>
</evidence>
<keyword evidence="4" id="KW-0378">Hydrolase</keyword>
<dbReference type="AlphaFoldDB" id="A0A6P8E2Z9"/>
<dbReference type="PANTHER" id="PTHR11010">
    <property type="entry name" value="PROTEASE S28 PRO-X CARBOXYPEPTIDASE-RELATED"/>
    <property type="match status" value="1"/>
</dbReference>
<dbReference type="SUPFAM" id="SSF53474">
    <property type="entry name" value="alpha/beta-Hydrolases"/>
    <property type="match status" value="1"/>
</dbReference>
<feature type="chain" id="PRO_5028012007" evidence="6">
    <location>
        <begin position="25"/>
        <end position="505"/>
    </location>
</feature>
<evidence type="ECO:0000313" key="7">
    <source>
        <dbReference type="Proteomes" id="UP000515151"/>
    </source>
</evidence>
<dbReference type="RefSeq" id="XP_031401895.1">
    <property type="nucleotide sequence ID" value="XM_031546035.1"/>
</dbReference>
<dbReference type="GO" id="GO:0008239">
    <property type="term" value="F:dipeptidyl-peptidase activity"/>
    <property type="evidence" value="ECO:0007669"/>
    <property type="project" value="TreeGrafter"/>
</dbReference>
<keyword evidence="5" id="KW-0325">Glycoprotein</keyword>
<dbReference type="GO" id="GO:0070008">
    <property type="term" value="F:serine-type exopeptidase activity"/>
    <property type="evidence" value="ECO:0007669"/>
    <property type="project" value="InterPro"/>
</dbReference>
<dbReference type="OrthoDB" id="2130629at2759"/>
<evidence type="ECO:0000256" key="6">
    <source>
        <dbReference type="SAM" id="SignalP"/>
    </source>
</evidence>
<dbReference type="Proteomes" id="UP000515151">
    <property type="component" value="Chromosome 6"/>
</dbReference>
<name>A0A6P8E2Z9_PUNGR</name>
<dbReference type="GO" id="GO:0006508">
    <property type="term" value="P:proteolysis"/>
    <property type="evidence" value="ECO:0007669"/>
    <property type="project" value="UniProtKB-KW"/>
</dbReference>
<gene>
    <name evidence="8" type="primary">LOC116211586</name>
</gene>